<proteinExistence type="predicted"/>
<reference evidence="1 2" key="1">
    <citation type="submission" date="2018-10" db="EMBL/GenBank/DDBJ databases">
        <title>Isolation from cow dung.</title>
        <authorList>
            <person name="Ling L."/>
        </authorList>
    </citation>
    <scope>NUCLEOTIDE SEQUENCE [LARGE SCALE GENOMIC DNA]</scope>
    <source>
        <strain evidence="1 2">NEAU-LL90</strain>
    </source>
</reference>
<organism evidence="1 2">
    <name type="scientific">Nocardia stercoris</name>
    <dbReference type="NCBI Taxonomy" id="2483361"/>
    <lineage>
        <taxon>Bacteria</taxon>
        <taxon>Bacillati</taxon>
        <taxon>Actinomycetota</taxon>
        <taxon>Actinomycetes</taxon>
        <taxon>Mycobacteriales</taxon>
        <taxon>Nocardiaceae</taxon>
        <taxon>Nocardia</taxon>
    </lineage>
</organism>
<dbReference type="AlphaFoldDB" id="A0A3M2L7L4"/>
<keyword evidence="2" id="KW-1185">Reference proteome</keyword>
<dbReference type="EMBL" id="RFFH01000003">
    <property type="protein sequence ID" value="RMI33619.1"/>
    <property type="molecule type" value="Genomic_DNA"/>
</dbReference>
<dbReference type="OrthoDB" id="3812886at2"/>
<gene>
    <name evidence="1" type="ORF">EBN03_11005</name>
</gene>
<evidence type="ECO:0000313" key="1">
    <source>
        <dbReference type="EMBL" id="RMI33619.1"/>
    </source>
</evidence>
<dbReference type="Proteomes" id="UP000279275">
    <property type="component" value="Unassembled WGS sequence"/>
</dbReference>
<accession>A0A3M2L7L4</accession>
<sequence>MRDIRRQIEELFCAAADLRGCTAQVVADGAVRVTRPMFGSRVYYMENLVRKAAAVPPADWAALVADHLGTGMVDDEVEPLTSKPFAELRALVRTRLYPESDPADSDCVRRPIAFGLEQRVVLDAVHVIYPITQDMLAGWPVDAADVFALAEAGTRADGPVRLTAADFPAGVPPWFLLSGGDYTSAHALWLGDYPELTGRAGAVFAVPAESSLYAAPFDGVDVLDVISFVLGPLTLRHFEQDPWPTSPHVYRWHEGRITPAVYVAGSGENGLILRPTDEFLAVFDEL</sequence>
<evidence type="ECO:0000313" key="2">
    <source>
        <dbReference type="Proteomes" id="UP000279275"/>
    </source>
</evidence>
<dbReference type="RefSeq" id="WP_122187817.1">
    <property type="nucleotide sequence ID" value="NZ_RFFH01000003.1"/>
</dbReference>
<comment type="caution">
    <text evidence="1">The sequence shown here is derived from an EMBL/GenBank/DDBJ whole genome shotgun (WGS) entry which is preliminary data.</text>
</comment>
<protein>
    <submittedName>
        <fullName evidence="1">Uncharacterized protein</fullName>
    </submittedName>
</protein>
<name>A0A3M2L7L4_9NOCA</name>